<name>A0ABS2VYM4_STRAS</name>
<feature type="region of interest" description="Disordered" evidence="1">
    <location>
        <begin position="253"/>
        <end position="276"/>
    </location>
</feature>
<evidence type="ECO:0008006" key="5">
    <source>
        <dbReference type="Google" id="ProtNLM"/>
    </source>
</evidence>
<dbReference type="EMBL" id="JAFFZS010000034">
    <property type="protein sequence ID" value="MBN0048143.1"/>
    <property type="molecule type" value="Genomic_DNA"/>
</dbReference>
<dbReference type="InterPro" id="IPR029046">
    <property type="entry name" value="LolA/LolB/LppX"/>
</dbReference>
<organism evidence="3 4">
    <name type="scientific">Streptomyces actuosus</name>
    <dbReference type="NCBI Taxonomy" id="1885"/>
    <lineage>
        <taxon>Bacteria</taxon>
        <taxon>Bacillati</taxon>
        <taxon>Actinomycetota</taxon>
        <taxon>Actinomycetes</taxon>
        <taxon>Kitasatosporales</taxon>
        <taxon>Streptomycetaceae</taxon>
        <taxon>Streptomyces</taxon>
    </lineage>
</organism>
<dbReference type="PROSITE" id="PS51257">
    <property type="entry name" value="PROKAR_LIPOPROTEIN"/>
    <property type="match status" value="1"/>
</dbReference>
<evidence type="ECO:0000313" key="4">
    <source>
        <dbReference type="Proteomes" id="UP000788262"/>
    </source>
</evidence>
<dbReference type="Proteomes" id="UP000788262">
    <property type="component" value="Unassembled WGS sequence"/>
</dbReference>
<reference evidence="3 4" key="1">
    <citation type="submission" date="2021-02" db="EMBL/GenBank/DDBJ databases">
        <title>Whole genome sequencing of Streptomyces actuosus VRA1.</title>
        <authorList>
            <person name="Sen G."/>
            <person name="Sen A."/>
        </authorList>
    </citation>
    <scope>NUCLEOTIDE SEQUENCE [LARGE SCALE GENOMIC DNA]</scope>
    <source>
        <strain evidence="3 4">VRA1</strain>
    </source>
</reference>
<evidence type="ECO:0000256" key="1">
    <source>
        <dbReference type="SAM" id="MobiDB-lite"/>
    </source>
</evidence>
<dbReference type="Gene3D" id="2.50.20.20">
    <property type="match status" value="1"/>
</dbReference>
<feature type="chain" id="PRO_5047526106" description="Lipoprotein" evidence="2">
    <location>
        <begin position="25"/>
        <end position="276"/>
    </location>
</feature>
<sequence length="276" mass="29521">MRLKHGTVWVGLTAAALMATSACGADSAEKAAEVADKADSIMAALMRASDRTEEIGSAQVKMSTDMGNGKPIAMEGTYSWGDGYAFDVEMDTAAVQMQQLHAAPRTRTLFVDGAYYYDIDPQPSGPLQGKEWMKIDASAIFGDKGAQAFDGSGDSPSASMKGLRYANDVEDLGKEKVDGQSATHYKAVVDKDHMGKFKDAYGDQNNLLNSVAGGVDAITMDVWVNDKDLPVRMTQHFGRATVTIDFEKFGGSTKIQAPPAAETGDLTEQVKARQQG</sequence>
<keyword evidence="2" id="KW-0732">Signal</keyword>
<dbReference type="RefSeq" id="WP_205386272.1">
    <property type="nucleotide sequence ID" value="NZ_JAFFZS010000034.1"/>
</dbReference>
<gene>
    <name evidence="3" type="ORF">JS756_29345</name>
</gene>
<evidence type="ECO:0000256" key="2">
    <source>
        <dbReference type="SAM" id="SignalP"/>
    </source>
</evidence>
<accession>A0ABS2VYM4</accession>
<evidence type="ECO:0000313" key="3">
    <source>
        <dbReference type="EMBL" id="MBN0048143.1"/>
    </source>
</evidence>
<protein>
    <recommendedName>
        <fullName evidence="5">Lipoprotein</fullName>
    </recommendedName>
</protein>
<proteinExistence type="predicted"/>
<dbReference type="SUPFAM" id="SSF89392">
    <property type="entry name" value="Prokaryotic lipoproteins and lipoprotein localization factors"/>
    <property type="match status" value="1"/>
</dbReference>
<keyword evidence="4" id="KW-1185">Reference proteome</keyword>
<comment type="caution">
    <text evidence="3">The sequence shown here is derived from an EMBL/GenBank/DDBJ whole genome shotgun (WGS) entry which is preliminary data.</text>
</comment>
<feature type="signal peptide" evidence="2">
    <location>
        <begin position="1"/>
        <end position="24"/>
    </location>
</feature>